<dbReference type="EMBL" id="JBJDQH010000002">
    <property type="protein sequence ID" value="MFK4264260.1"/>
    <property type="molecule type" value="Genomic_DNA"/>
</dbReference>
<proteinExistence type="predicted"/>
<dbReference type="InterPro" id="IPR036812">
    <property type="entry name" value="NAD(P)_OxRdtase_dom_sf"/>
</dbReference>
<comment type="caution">
    <text evidence="3">The sequence shown here is derived from an EMBL/GenBank/DDBJ whole genome shotgun (WGS) entry which is preliminary data.</text>
</comment>
<evidence type="ECO:0000313" key="3">
    <source>
        <dbReference type="EMBL" id="MFK4264260.1"/>
    </source>
</evidence>
<feature type="domain" description="NADP-dependent oxidoreductase" evidence="2">
    <location>
        <begin position="13"/>
        <end position="311"/>
    </location>
</feature>
<dbReference type="CDD" id="cd19076">
    <property type="entry name" value="AKR_AKR13A_13D"/>
    <property type="match status" value="1"/>
</dbReference>
<dbReference type="PANTHER" id="PTHR43625:SF40">
    <property type="entry name" value="ALDO-KETO REDUCTASE YAKC [NADP(+)]"/>
    <property type="match status" value="1"/>
</dbReference>
<dbReference type="RefSeq" id="WP_358702014.1">
    <property type="nucleotide sequence ID" value="NZ_JBFACG010000003.1"/>
</dbReference>
<reference evidence="3 4" key="1">
    <citation type="submission" date="2024-11" db="EMBL/GenBank/DDBJ databases">
        <title>The Natural Products Discovery Center: Release of the First 8490 Sequenced Strains for Exploring Actinobacteria Biosynthetic Diversity.</title>
        <authorList>
            <person name="Kalkreuter E."/>
            <person name="Kautsar S.A."/>
            <person name="Yang D."/>
            <person name="Bader C.D."/>
            <person name="Teijaro C.N."/>
            <person name="Fluegel L."/>
            <person name="Davis C.M."/>
            <person name="Simpson J.R."/>
            <person name="Lauterbach L."/>
            <person name="Steele A.D."/>
            <person name="Gui C."/>
            <person name="Meng S."/>
            <person name="Li G."/>
            <person name="Viehrig K."/>
            <person name="Ye F."/>
            <person name="Su P."/>
            <person name="Kiefer A.F."/>
            <person name="Nichols A."/>
            <person name="Cepeda A.J."/>
            <person name="Yan W."/>
            <person name="Fan B."/>
            <person name="Jiang Y."/>
            <person name="Adhikari A."/>
            <person name="Zheng C.-J."/>
            <person name="Schuster L."/>
            <person name="Cowan T.M."/>
            <person name="Smanski M.J."/>
            <person name="Chevrette M.G."/>
            <person name="De Carvalho L.P.S."/>
            <person name="Shen B."/>
        </authorList>
    </citation>
    <scope>NUCLEOTIDE SEQUENCE [LARGE SCALE GENOMIC DNA]</scope>
    <source>
        <strain evidence="3 4">NPDC020863</strain>
    </source>
</reference>
<sequence length="332" mass="35841">MKTRMLGGLEVSAIGLGCMGMSQNYGPADRGESIASIHRSLDLGMTFLDSSDMYGVSSVSGMGHNEELIGEAIAGRRDGVTIATKFGIKGWSKDGSFVLDSSPAYAKQACEASLRRLKTDVIDLYYLHRRDRSMPIEEIIGGMAELVTEGKVRHIGLSEVNEDTLRRAHATYPLAALESEYSLFARHNEPAILPACLELGIGLVAFSPLGRGMLTGTVRTLEGLSDDDYRHTDPRFQGDNLVRNLALFDRIQDFAKEAGATTGQIALAWLLAKNEHIVPIPGTKRVRYVEENAAAADVALTAAQVGELDALVPGDAVSGDRYPEGIMRTIDA</sequence>
<name>A0ABW8LEA3_9ACTN</name>
<dbReference type="SUPFAM" id="SSF51430">
    <property type="entry name" value="NAD(P)-linked oxidoreductase"/>
    <property type="match status" value="1"/>
</dbReference>
<gene>
    <name evidence="3" type="ORF">ACI2L5_04905</name>
</gene>
<dbReference type="Pfam" id="PF00248">
    <property type="entry name" value="Aldo_ket_red"/>
    <property type="match status" value="1"/>
</dbReference>
<keyword evidence="4" id="KW-1185">Reference proteome</keyword>
<keyword evidence="1 3" id="KW-0560">Oxidoreductase</keyword>
<dbReference type="PANTHER" id="PTHR43625">
    <property type="entry name" value="AFLATOXIN B1 ALDEHYDE REDUCTASE"/>
    <property type="match status" value="1"/>
</dbReference>
<evidence type="ECO:0000259" key="2">
    <source>
        <dbReference type="Pfam" id="PF00248"/>
    </source>
</evidence>
<protein>
    <submittedName>
        <fullName evidence="3">Aldo/keto reductase</fullName>
        <ecNumber evidence="3">1.1.1.-</ecNumber>
    </submittedName>
</protein>
<dbReference type="Gene3D" id="3.20.20.100">
    <property type="entry name" value="NADP-dependent oxidoreductase domain"/>
    <property type="match status" value="1"/>
</dbReference>
<accession>A0ABW8LEA3</accession>
<organism evidence="3 4">
    <name type="scientific">Streptomyces milbemycinicus</name>
    <dbReference type="NCBI Taxonomy" id="476552"/>
    <lineage>
        <taxon>Bacteria</taxon>
        <taxon>Bacillati</taxon>
        <taxon>Actinomycetota</taxon>
        <taxon>Actinomycetes</taxon>
        <taxon>Kitasatosporales</taxon>
        <taxon>Streptomycetaceae</taxon>
        <taxon>Streptomyces</taxon>
    </lineage>
</organism>
<dbReference type="InterPro" id="IPR050791">
    <property type="entry name" value="Aldo-Keto_reductase"/>
</dbReference>
<dbReference type="GO" id="GO:0016491">
    <property type="term" value="F:oxidoreductase activity"/>
    <property type="evidence" value="ECO:0007669"/>
    <property type="project" value="UniProtKB-KW"/>
</dbReference>
<evidence type="ECO:0000313" key="4">
    <source>
        <dbReference type="Proteomes" id="UP001620295"/>
    </source>
</evidence>
<dbReference type="Proteomes" id="UP001620295">
    <property type="component" value="Unassembled WGS sequence"/>
</dbReference>
<dbReference type="EC" id="1.1.1.-" evidence="3"/>
<evidence type="ECO:0000256" key="1">
    <source>
        <dbReference type="ARBA" id="ARBA00023002"/>
    </source>
</evidence>
<dbReference type="InterPro" id="IPR023210">
    <property type="entry name" value="NADP_OxRdtase_dom"/>
</dbReference>